<accession>A0AAE9J1U8</accession>
<feature type="transmembrane region" description="Helical" evidence="2">
    <location>
        <begin position="61"/>
        <end position="86"/>
    </location>
</feature>
<dbReference type="Proteomes" id="UP000829354">
    <property type="component" value="Chromosome I"/>
</dbReference>
<sequence length="387" mass="44347">MNSSSFFSEPSAFIAVYGIGCFVFIIYLTSIFITFPLYVYVHRLNRKSEKSNYFYPITKHFYSVMCSMQFYSYVTISIALIAWLFFELTAAGSVLIVSLFFAYSVAVIVTSVQNVLLFVLALRRFMILFLPNFKKVISIDAKSFKIWLRVMYVGYTLVQVSSKVVKVFCGTDSIAQNALLKRKNHSKNEENLHEAYEDCSATTDMIYVRIYIAGDVLVMLAAVLYVIMFIKIRKWSKMTSDSLNNPEKYLFYQTLLIVIAKLLAMTIILILFYEGRDSSDAVFATFVFSDIATTPFVIQGSYLLCNRSNVDTILSIQFKKMKTWNMIICGIIMCVEDPGRKRSKSTIGAVQQQNTHRPPTERIQNTNSLNTRNSLQNWKVVLRLTPP</sequence>
<evidence type="ECO:0000313" key="3">
    <source>
        <dbReference type="EMBL" id="UMM11374.1"/>
    </source>
</evidence>
<name>A0AAE9J1U8_CAEBR</name>
<feature type="region of interest" description="Disordered" evidence="1">
    <location>
        <begin position="346"/>
        <end position="368"/>
    </location>
</feature>
<feature type="transmembrane region" description="Helical" evidence="2">
    <location>
        <begin position="250"/>
        <end position="273"/>
    </location>
</feature>
<feature type="transmembrane region" description="Helical" evidence="2">
    <location>
        <begin position="92"/>
        <end position="122"/>
    </location>
</feature>
<reference evidence="3 4" key="1">
    <citation type="submission" date="2022-04" db="EMBL/GenBank/DDBJ databases">
        <title>Chromosome-level reference genomes for two strains of Caenorhabditis briggsae: an improved platform for comparative genomics.</title>
        <authorList>
            <person name="Stevens L."/>
            <person name="Andersen E."/>
        </authorList>
    </citation>
    <scope>NUCLEOTIDE SEQUENCE [LARGE SCALE GENOMIC DNA]</scope>
    <source>
        <strain evidence="3">VX34</strain>
        <tissue evidence="3">Whole-organism</tissue>
    </source>
</reference>
<proteinExistence type="predicted"/>
<dbReference type="AlphaFoldDB" id="A0AAE9J1U8"/>
<keyword evidence="2" id="KW-0472">Membrane</keyword>
<dbReference type="PANTHER" id="PTHR31720">
    <property type="entry name" value="SERPENTINE RECEPTOR, CLASS Z-RELATED"/>
    <property type="match status" value="1"/>
</dbReference>
<feature type="transmembrane region" description="Helical" evidence="2">
    <location>
        <begin position="12"/>
        <end position="40"/>
    </location>
</feature>
<dbReference type="EMBL" id="CP092620">
    <property type="protein sequence ID" value="UMM11374.1"/>
    <property type="molecule type" value="Genomic_DNA"/>
</dbReference>
<dbReference type="PANTHER" id="PTHR31720:SF4">
    <property type="entry name" value="SERPENTINE RECEPTOR, CLASS Z"/>
    <property type="match status" value="1"/>
</dbReference>
<keyword evidence="2" id="KW-1133">Transmembrane helix</keyword>
<evidence type="ECO:0000256" key="1">
    <source>
        <dbReference type="SAM" id="MobiDB-lite"/>
    </source>
</evidence>
<organism evidence="3 4">
    <name type="scientific">Caenorhabditis briggsae</name>
    <dbReference type="NCBI Taxonomy" id="6238"/>
    <lineage>
        <taxon>Eukaryota</taxon>
        <taxon>Metazoa</taxon>
        <taxon>Ecdysozoa</taxon>
        <taxon>Nematoda</taxon>
        <taxon>Chromadorea</taxon>
        <taxon>Rhabditida</taxon>
        <taxon>Rhabditina</taxon>
        <taxon>Rhabditomorpha</taxon>
        <taxon>Rhabditoidea</taxon>
        <taxon>Rhabditidae</taxon>
        <taxon>Peloderinae</taxon>
        <taxon>Caenorhabditis</taxon>
    </lineage>
</organism>
<evidence type="ECO:0000256" key="2">
    <source>
        <dbReference type="SAM" id="Phobius"/>
    </source>
</evidence>
<evidence type="ECO:0000313" key="4">
    <source>
        <dbReference type="Proteomes" id="UP000829354"/>
    </source>
</evidence>
<protein>
    <submittedName>
        <fullName evidence="3">Uncharacterized protein</fullName>
    </submittedName>
</protein>
<keyword evidence="2" id="KW-0812">Transmembrane</keyword>
<keyword evidence="4" id="KW-1185">Reference proteome</keyword>
<gene>
    <name evidence="3" type="ORF">L5515_000694</name>
</gene>
<dbReference type="InterPro" id="IPR018817">
    <property type="entry name" value="7TM_GPCR_serpentine_rcpt_Srz"/>
</dbReference>
<dbReference type="Pfam" id="PF10325">
    <property type="entry name" value="7TM_GPCR_Srz"/>
    <property type="match status" value="1"/>
</dbReference>
<feature type="transmembrane region" description="Helical" evidence="2">
    <location>
        <begin position="210"/>
        <end position="230"/>
    </location>
</feature>